<sequence length="530" mass="54903">MISPLETGTSLAGAALAVPCLFLGSALLASRRHPFSAARAATGAAAIVTLVGLAVGAFAPVGTLPDAALGVRLDLVTAAMLLLVALIAFVIVRYSVTYLHGDPGQLRYSRWLMVTLAAVSVLVGTDHLGVLAAAWTATSLALHQLLTFFQDRPAAQVAAHKKFLVSRLADACLWSGLALLHSGTGTLSLTELQVWAANLDGTGTALPHSTQAAAFLFAIAACLKSAQLPFHGWLTQVMEAPTPVSALLHAGVVNIGGFLMIRLAMVMGAVPSAQLLLVFVGTATAVLAALVMTTRVSVKVGLAWSTCAQMGLMLAQCGLGAWHLALLHLLAHSFYKAHAFLSSGSTVEIWRAQSLLEKAPATRPGQFAQATAISLAAVASVSLAVHALGGGGFGLDLAGSVLTLVAALAFVPAIAGGLAEGTSALSKVMLQVGLLVGLYFGWHAIASDALPWTARATAEDPAWLLFGGGFVALFIVQSILRVAPSGALARRLHPSLFAGFYLDELFTRMTFRVWPPRLEKTEPPAALPSA</sequence>
<reference evidence="11 12" key="1">
    <citation type="submission" date="2019-02" db="EMBL/GenBank/DDBJ databases">
        <title>Deep-cultivation of Planctomycetes and their phenomic and genomic characterization uncovers novel biology.</title>
        <authorList>
            <person name="Wiegand S."/>
            <person name="Jogler M."/>
            <person name="Boedeker C."/>
            <person name="Pinto D."/>
            <person name="Vollmers J."/>
            <person name="Rivas-Marin E."/>
            <person name="Kohn T."/>
            <person name="Peeters S.H."/>
            <person name="Heuer A."/>
            <person name="Rast P."/>
            <person name="Oberbeckmann S."/>
            <person name="Bunk B."/>
            <person name="Jeske O."/>
            <person name="Meyerdierks A."/>
            <person name="Storesund J.E."/>
            <person name="Kallscheuer N."/>
            <person name="Luecker S."/>
            <person name="Lage O.M."/>
            <person name="Pohl T."/>
            <person name="Merkel B.J."/>
            <person name="Hornburger P."/>
            <person name="Mueller R.-W."/>
            <person name="Bruemmer F."/>
            <person name="Labrenz M."/>
            <person name="Spormann A.M."/>
            <person name="Op den Camp H."/>
            <person name="Overmann J."/>
            <person name="Amann R."/>
            <person name="Jetten M.S.M."/>
            <person name="Mascher T."/>
            <person name="Medema M.H."/>
            <person name="Devos D.P."/>
            <person name="Kaster A.-K."/>
            <person name="Ovreas L."/>
            <person name="Rohde M."/>
            <person name="Galperin M.Y."/>
            <person name="Jogler C."/>
        </authorList>
    </citation>
    <scope>NUCLEOTIDE SEQUENCE [LARGE SCALE GENOMIC DNA]</scope>
    <source>
        <strain evidence="11 12">Poly30</strain>
    </source>
</reference>
<evidence type="ECO:0000256" key="7">
    <source>
        <dbReference type="HAMAP-Rule" id="MF_00862"/>
    </source>
</evidence>
<feature type="transmembrane region" description="Helical" evidence="7">
    <location>
        <begin position="244"/>
        <end position="263"/>
    </location>
</feature>
<evidence type="ECO:0000313" key="11">
    <source>
        <dbReference type="EMBL" id="QDV08088.1"/>
    </source>
</evidence>
<dbReference type="InterPro" id="IPR001750">
    <property type="entry name" value="ND/Mrp_TM"/>
</dbReference>
<protein>
    <recommendedName>
        <fullName evidence="7">Probable inorganic carbon transporter subunit DabB</fullName>
    </recommendedName>
</protein>
<dbReference type="NCBIfam" id="NF006029">
    <property type="entry name" value="PRK08168.1"/>
    <property type="match status" value="1"/>
</dbReference>
<feature type="transmembrane region" description="Helical" evidence="7">
    <location>
        <begin position="397"/>
        <end position="418"/>
    </location>
</feature>
<proteinExistence type="inferred from homology"/>
<gene>
    <name evidence="7" type="primary">dabB</name>
    <name evidence="11" type="ORF">Poly30_36240</name>
</gene>
<name>A0A518EVK2_9BACT</name>
<evidence type="ECO:0000256" key="3">
    <source>
        <dbReference type="ARBA" id="ARBA00022475"/>
    </source>
</evidence>
<keyword evidence="3 7" id="KW-1003">Cell membrane</keyword>
<dbReference type="GO" id="GO:0008137">
    <property type="term" value="F:NADH dehydrogenase (ubiquinone) activity"/>
    <property type="evidence" value="ECO:0007669"/>
    <property type="project" value="InterPro"/>
</dbReference>
<keyword evidence="6 7" id="KW-0472">Membrane</keyword>
<evidence type="ECO:0000259" key="10">
    <source>
        <dbReference type="Pfam" id="PF00662"/>
    </source>
</evidence>
<evidence type="ECO:0000256" key="5">
    <source>
        <dbReference type="ARBA" id="ARBA00022989"/>
    </source>
</evidence>
<comment type="function">
    <text evidence="7">Part of an energy-coupled inorganic carbon pump.</text>
</comment>
<keyword evidence="5 7" id="KW-1133">Transmembrane helix</keyword>
<keyword evidence="2 7" id="KW-0813">Transport</keyword>
<dbReference type="HAMAP" id="MF_00862">
    <property type="entry name" value="DabB"/>
    <property type="match status" value="1"/>
</dbReference>
<dbReference type="InterPro" id="IPR003945">
    <property type="entry name" value="NU5C-like"/>
</dbReference>
<dbReference type="AlphaFoldDB" id="A0A518EVK2"/>
<evidence type="ECO:0000256" key="8">
    <source>
        <dbReference type="RuleBase" id="RU000320"/>
    </source>
</evidence>
<dbReference type="InterPro" id="IPR001516">
    <property type="entry name" value="Proton_antipo_N"/>
</dbReference>
<feature type="domain" description="NADH:quinone oxidoreductase/Mrp antiporter transmembrane" evidence="9">
    <location>
        <begin position="133"/>
        <end position="347"/>
    </location>
</feature>
<feature type="transmembrane region" description="Helical" evidence="7">
    <location>
        <begin position="462"/>
        <end position="483"/>
    </location>
</feature>
<dbReference type="GO" id="GO:0042773">
    <property type="term" value="P:ATP synthesis coupled electron transport"/>
    <property type="evidence" value="ECO:0007669"/>
    <property type="project" value="InterPro"/>
</dbReference>
<comment type="similarity">
    <text evidence="7">Belongs to the inorganic carbon transporter (TC 9.A.2) DabB family.</text>
</comment>
<accession>A0A518EVK2</accession>
<evidence type="ECO:0000256" key="6">
    <source>
        <dbReference type="ARBA" id="ARBA00023136"/>
    </source>
</evidence>
<feature type="transmembrane region" description="Helical" evidence="7">
    <location>
        <begin position="310"/>
        <end position="331"/>
    </location>
</feature>
<dbReference type="GO" id="GO:0005886">
    <property type="term" value="C:plasma membrane"/>
    <property type="evidence" value="ECO:0007669"/>
    <property type="project" value="UniProtKB-SubCell"/>
</dbReference>
<dbReference type="PANTHER" id="PTHR42829">
    <property type="entry name" value="NADH-UBIQUINONE OXIDOREDUCTASE CHAIN 5"/>
    <property type="match status" value="1"/>
</dbReference>
<feature type="transmembrane region" description="Helical" evidence="7">
    <location>
        <begin position="275"/>
        <end position="298"/>
    </location>
</feature>
<keyword evidence="4 7" id="KW-0812">Transmembrane</keyword>
<evidence type="ECO:0000313" key="12">
    <source>
        <dbReference type="Proteomes" id="UP000320390"/>
    </source>
</evidence>
<feature type="transmembrane region" description="Helical" evidence="7">
    <location>
        <begin position="111"/>
        <end position="135"/>
    </location>
</feature>
<comment type="subcellular location">
    <subcellularLocation>
        <location evidence="7">Cell membrane</location>
        <topology evidence="7">Multi-pass membrane protein</topology>
    </subcellularLocation>
    <subcellularLocation>
        <location evidence="1">Endomembrane system</location>
        <topology evidence="1">Multi-pass membrane protein</topology>
    </subcellularLocation>
    <subcellularLocation>
        <location evidence="8">Membrane</location>
        <topology evidence="8">Multi-pass membrane protein</topology>
    </subcellularLocation>
</comment>
<feature type="transmembrane region" description="Helical" evidence="7">
    <location>
        <begin position="12"/>
        <end position="29"/>
    </location>
</feature>
<evidence type="ECO:0000256" key="2">
    <source>
        <dbReference type="ARBA" id="ARBA00022448"/>
    </source>
</evidence>
<feature type="transmembrane region" description="Helical" evidence="7">
    <location>
        <begin position="75"/>
        <end position="99"/>
    </location>
</feature>
<keyword evidence="11" id="KW-0560">Oxidoreductase</keyword>
<feature type="domain" description="NADH-Ubiquinone oxidoreductase (complex I) chain 5 N-terminal" evidence="10">
    <location>
        <begin position="66"/>
        <end position="108"/>
    </location>
</feature>
<dbReference type="GO" id="GO:0003954">
    <property type="term" value="F:NADH dehydrogenase activity"/>
    <property type="evidence" value="ECO:0007669"/>
    <property type="project" value="TreeGrafter"/>
</dbReference>
<comment type="subunit">
    <text evidence="7">Forms a complex with DabA.</text>
</comment>
<dbReference type="RefSeq" id="WP_419190325.1">
    <property type="nucleotide sequence ID" value="NZ_CP036434.1"/>
</dbReference>
<dbReference type="GO" id="GO:0015990">
    <property type="term" value="P:electron transport coupled proton transport"/>
    <property type="evidence" value="ECO:0007669"/>
    <property type="project" value="TreeGrafter"/>
</dbReference>
<feature type="transmembrane region" description="Helical" evidence="7">
    <location>
        <begin position="425"/>
        <end position="442"/>
    </location>
</feature>
<keyword evidence="12" id="KW-1185">Reference proteome</keyword>
<dbReference type="GO" id="GO:0012505">
    <property type="term" value="C:endomembrane system"/>
    <property type="evidence" value="ECO:0007669"/>
    <property type="project" value="UniProtKB-SubCell"/>
</dbReference>
<dbReference type="Pfam" id="PF00662">
    <property type="entry name" value="Proton_antipo_N"/>
    <property type="match status" value="1"/>
</dbReference>
<dbReference type="PRINTS" id="PR01434">
    <property type="entry name" value="NADHDHGNASE5"/>
</dbReference>
<feature type="transmembrane region" description="Helical" evidence="7">
    <location>
        <begin position="41"/>
        <end position="63"/>
    </location>
</feature>
<dbReference type="Proteomes" id="UP000320390">
    <property type="component" value="Chromosome"/>
</dbReference>
<dbReference type="EMBL" id="CP036434">
    <property type="protein sequence ID" value="QDV08088.1"/>
    <property type="molecule type" value="Genomic_DNA"/>
</dbReference>
<evidence type="ECO:0000256" key="1">
    <source>
        <dbReference type="ARBA" id="ARBA00004127"/>
    </source>
</evidence>
<evidence type="ECO:0000256" key="4">
    <source>
        <dbReference type="ARBA" id="ARBA00022692"/>
    </source>
</evidence>
<dbReference type="PANTHER" id="PTHR42829:SF1">
    <property type="entry name" value="INORGANIC CARBON TRANSPORTER SUBUNIT DABB-RELATED"/>
    <property type="match status" value="1"/>
</dbReference>
<organism evidence="11 12">
    <name type="scientific">Saltatorellus ferox</name>
    <dbReference type="NCBI Taxonomy" id="2528018"/>
    <lineage>
        <taxon>Bacteria</taxon>
        <taxon>Pseudomonadati</taxon>
        <taxon>Planctomycetota</taxon>
        <taxon>Planctomycetia</taxon>
        <taxon>Planctomycetia incertae sedis</taxon>
        <taxon>Saltatorellus</taxon>
    </lineage>
</organism>
<dbReference type="Pfam" id="PF00361">
    <property type="entry name" value="Proton_antipo_M"/>
    <property type="match status" value="1"/>
</dbReference>
<evidence type="ECO:0000259" key="9">
    <source>
        <dbReference type="Pfam" id="PF00361"/>
    </source>
</evidence>
<dbReference type="InterPro" id="IPR046396">
    <property type="entry name" value="Transporter_DabB"/>
</dbReference>